<name>A0A3G5A5D4_9VIRU</name>
<protein>
    <submittedName>
        <fullName evidence="1">Uncharacterized protein</fullName>
    </submittedName>
</protein>
<reference evidence="1" key="1">
    <citation type="submission" date="2018-10" db="EMBL/GenBank/DDBJ databases">
        <title>Hidden diversity of soil giant viruses.</title>
        <authorList>
            <person name="Schulz F."/>
            <person name="Alteio L."/>
            <person name="Goudeau D."/>
            <person name="Ryan E.M."/>
            <person name="Malmstrom R.R."/>
            <person name="Blanchard J."/>
            <person name="Woyke T."/>
        </authorList>
    </citation>
    <scope>NUCLEOTIDE SEQUENCE</scope>
    <source>
        <strain evidence="1">HYV1</strain>
    </source>
</reference>
<gene>
    <name evidence="1" type="ORF">Hyperionvirus1_16</name>
</gene>
<proteinExistence type="predicted"/>
<accession>A0A3G5A5D4</accession>
<dbReference type="EMBL" id="MK072383">
    <property type="protein sequence ID" value="AYV82437.1"/>
    <property type="molecule type" value="Genomic_DNA"/>
</dbReference>
<evidence type="ECO:0000313" key="1">
    <source>
        <dbReference type="EMBL" id="AYV82437.1"/>
    </source>
</evidence>
<sequence>MAVDYKGPRPIKHQICHLPAFQKVIDHRYHAILDIGLTPAQYERFSTGNSTLFVSPCALFMNNAAYEAACARMPAGVDTVPRGMMKEVNGTKFKQLESRSMEFLNALREKKMKIIFLIRIDSHKKLIEQLIEAFGYRAPLVVSTGGIPEALYLKNHLAKLDGGCIFVLDESSAQLDSILAMDSFDSDNTVLVHYRSTIPTT</sequence>
<organism evidence="1">
    <name type="scientific">Hyperionvirus sp</name>
    <dbReference type="NCBI Taxonomy" id="2487770"/>
    <lineage>
        <taxon>Viruses</taxon>
        <taxon>Varidnaviria</taxon>
        <taxon>Bamfordvirae</taxon>
        <taxon>Nucleocytoviricota</taxon>
        <taxon>Megaviricetes</taxon>
        <taxon>Imitervirales</taxon>
        <taxon>Mimiviridae</taxon>
        <taxon>Klosneuvirinae</taxon>
    </lineage>
</organism>